<evidence type="ECO:0000256" key="1">
    <source>
        <dbReference type="ARBA" id="ARBA00004651"/>
    </source>
</evidence>
<accession>A0A7Y0DXK2</accession>
<comment type="caution">
    <text evidence="8">The sequence shown here is derived from an EMBL/GenBank/DDBJ whole genome shotgun (WGS) entry which is preliminary data.</text>
</comment>
<dbReference type="GO" id="GO:0015171">
    <property type="term" value="F:amino acid transmembrane transporter activity"/>
    <property type="evidence" value="ECO:0007669"/>
    <property type="project" value="TreeGrafter"/>
</dbReference>
<evidence type="ECO:0000256" key="4">
    <source>
        <dbReference type="ARBA" id="ARBA00022989"/>
    </source>
</evidence>
<keyword evidence="2" id="KW-1003">Cell membrane</keyword>
<comment type="subcellular location">
    <subcellularLocation>
        <location evidence="1">Cell membrane</location>
        <topology evidence="1">Multi-pass membrane protein</topology>
    </subcellularLocation>
</comment>
<feature type="transmembrane region" description="Helical" evidence="6">
    <location>
        <begin position="109"/>
        <end position="132"/>
    </location>
</feature>
<name>A0A7Y0DXK2_9PROT</name>
<feature type="domain" description="Cyclic nucleotide-binding" evidence="7">
    <location>
        <begin position="165"/>
        <end position="204"/>
    </location>
</feature>
<evidence type="ECO:0000313" key="9">
    <source>
        <dbReference type="Proteomes" id="UP000539372"/>
    </source>
</evidence>
<reference evidence="8 9" key="1">
    <citation type="submission" date="2020-04" db="EMBL/GenBank/DDBJ databases">
        <title>Rhodospirillaceae bacterium KN72 isolated from deep sea.</title>
        <authorList>
            <person name="Zhang D.-C."/>
        </authorList>
    </citation>
    <scope>NUCLEOTIDE SEQUENCE [LARGE SCALE GENOMIC DNA]</scope>
    <source>
        <strain evidence="8 9">KN72</strain>
    </source>
</reference>
<dbReference type="GO" id="GO:0005886">
    <property type="term" value="C:plasma membrane"/>
    <property type="evidence" value="ECO:0007669"/>
    <property type="project" value="UniProtKB-SubCell"/>
</dbReference>
<organism evidence="8 9">
    <name type="scientific">Pacificispira spongiicola</name>
    <dbReference type="NCBI Taxonomy" id="2729598"/>
    <lineage>
        <taxon>Bacteria</taxon>
        <taxon>Pseudomonadati</taxon>
        <taxon>Pseudomonadota</taxon>
        <taxon>Alphaproteobacteria</taxon>
        <taxon>Rhodospirillales</taxon>
        <taxon>Rhodospirillaceae</taxon>
        <taxon>Pacificispira</taxon>
    </lineage>
</organism>
<feature type="transmembrane region" description="Helical" evidence="6">
    <location>
        <begin position="147"/>
        <end position="172"/>
    </location>
</feature>
<feature type="transmembrane region" description="Helical" evidence="6">
    <location>
        <begin position="44"/>
        <end position="65"/>
    </location>
</feature>
<evidence type="ECO:0000256" key="3">
    <source>
        <dbReference type="ARBA" id="ARBA00022692"/>
    </source>
</evidence>
<evidence type="ECO:0000313" key="8">
    <source>
        <dbReference type="EMBL" id="NMM43459.1"/>
    </source>
</evidence>
<evidence type="ECO:0000256" key="5">
    <source>
        <dbReference type="ARBA" id="ARBA00023136"/>
    </source>
</evidence>
<keyword evidence="3 6" id="KW-0812">Transmembrane</keyword>
<dbReference type="InterPro" id="IPR000595">
    <property type="entry name" value="cNMP-bd_dom"/>
</dbReference>
<protein>
    <submittedName>
        <fullName evidence="8">LysE family translocator</fullName>
    </submittedName>
</protein>
<dbReference type="InterPro" id="IPR001123">
    <property type="entry name" value="LeuE-type"/>
</dbReference>
<dbReference type="PANTHER" id="PTHR30086">
    <property type="entry name" value="ARGININE EXPORTER PROTEIN ARGO"/>
    <property type="match status" value="1"/>
</dbReference>
<proteinExistence type="predicted"/>
<gene>
    <name evidence="8" type="ORF">HH303_03145</name>
</gene>
<keyword evidence="4 6" id="KW-1133">Transmembrane helix</keyword>
<dbReference type="EMBL" id="JABBNT010000001">
    <property type="protein sequence ID" value="NMM43459.1"/>
    <property type="molecule type" value="Genomic_DNA"/>
</dbReference>
<keyword evidence="9" id="KW-1185">Reference proteome</keyword>
<sequence length="204" mass="20832">MDISGFLTYAIALGIAAAIPGPGVIALVARALGAGLKPAIPMMLGLVLGDVLYLSAAVLGLAFIASTFGQVFVVIRYAGAVYLLYIAWKFLRAGSNIQAIESRQSGGAVAAFLSGLAVTLGNPKVIVFYLALLPTILNLKAVSAPDLAILIGLTAMVLCAVLIPYVILAGRARTVLRSPGKIKMLNRIAAGSLTGAAALIAAKT</sequence>
<dbReference type="Proteomes" id="UP000539372">
    <property type="component" value="Unassembled WGS sequence"/>
</dbReference>
<feature type="transmembrane region" description="Helical" evidence="6">
    <location>
        <begin position="6"/>
        <end position="32"/>
    </location>
</feature>
<feature type="transmembrane region" description="Helical" evidence="6">
    <location>
        <begin position="71"/>
        <end position="88"/>
    </location>
</feature>
<dbReference type="AlphaFoldDB" id="A0A7Y0DXK2"/>
<feature type="transmembrane region" description="Helical" evidence="6">
    <location>
        <begin position="184"/>
        <end position="202"/>
    </location>
</feature>
<dbReference type="PROSITE" id="PS50042">
    <property type="entry name" value="CNMP_BINDING_3"/>
    <property type="match status" value="1"/>
</dbReference>
<evidence type="ECO:0000256" key="6">
    <source>
        <dbReference type="SAM" id="Phobius"/>
    </source>
</evidence>
<dbReference type="Pfam" id="PF01810">
    <property type="entry name" value="LysE"/>
    <property type="match status" value="1"/>
</dbReference>
<dbReference type="RefSeq" id="WP_169623735.1">
    <property type="nucleotide sequence ID" value="NZ_JABBNT010000001.1"/>
</dbReference>
<evidence type="ECO:0000256" key="2">
    <source>
        <dbReference type="ARBA" id="ARBA00022475"/>
    </source>
</evidence>
<evidence type="ECO:0000259" key="7">
    <source>
        <dbReference type="PROSITE" id="PS50042"/>
    </source>
</evidence>
<keyword evidence="5 6" id="KW-0472">Membrane</keyword>
<dbReference type="PANTHER" id="PTHR30086:SF20">
    <property type="entry name" value="ARGININE EXPORTER PROTEIN ARGO-RELATED"/>
    <property type="match status" value="1"/>
</dbReference>